<accession>A0ABT1FHV1</accession>
<dbReference type="Proteomes" id="UP001204615">
    <property type="component" value="Unassembled WGS sequence"/>
</dbReference>
<gene>
    <name evidence="1" type="ORF">NC595_18295</name>
</gene>
<sequence>MDSNELSLDQFLAQPGAMDFLDAVRPYVQRGLTLEQACDKVRQNWLTLLYRVGDGLCNEDSRFATASREFAASLGDQVWDAVNGVAA</sequence>
<dbReference type="EMBL" id="JAMZEK010000004">
    <property type="protein sequence ID" value="MCP1376003.1"/>
    <property type="molecule type" value="Genomic_DNA"/>
</dbReference>
<proteinExistence type="predicted"/>
<dbReference type="RefSeq" id="WP_253568791.1">
    <property type="nucleotide sequence ID" value="NZ_JAMZEK010000004.1"/>
</dbReference>
<name>A0ABT1FHV1_9GAMM</name>
<evidence type="ECO:0000313" key="2">
    <source>
        <dbReference type="Proteomes" id="UP001204615"/>
    </source>
</evidence>
<reference evidence="1 2" key="1">
    <citation type="submission" date="2022-06" db="EMBL/GenBank/DDBJ databases">
        <title>Dyella sp. Sa strain:Sa Genome sequencing.</title>
        <authorList>
            <person name="Park S."/>
        </authorList>
    </citation>
    <scope>NUCLEOTIDE SEQUENCE [LARGE SCALE GENOMIC DNA]</scope>
    <source>
        <strain evidence="1 2">Sa</strain>
    </source>
</reference>
<evidence type="ECO:0000313" key="1">
    <source>
        <dbReference type="EMBL" id="MCP1376003.1"/>
    </source>
</evidence>
<organism evidence="1 2">
    <name type="scientific">Dyella lutea</name>
    <dbReference type="NCBI Taxonomy" id="2950441"/>
    <lineage>
        <taxon>Bacteria</taxon>
        <taxon>Pseudomonadati</taxon>
        <taxon>Pseudomonadota</taxon>
        <taxon>Gammaproteobacteria</taxon>
        <taxon>Lysobacterales</taxon>
        <taxon>Rhodanobacteraceae</taxon>
        <taxon>Dyella</taxon>
    </lineage>
</organism>
<protein>
    <submittedName>
        <fullName evidence="1">Uncharacterized protein</fullName>
    </submittedName>
</protein>
<keyword evidence="2" id="KW-1185">Reference proteome</keyword>
<comment type="caution">
    <text evidence="1">The sequence shown here is derived from an EMBL/GenBank/DDBJ whole genome shotgun (WGS) entry which is preliminary data.</text>
</comment>